<accession>A0A8K1G2I0</accession>
<proteinExistence type="predicted"/>
<reference evidence="1" key="1">
    <citation type="submission" date="2019-04" db="EMBL/GenBank/DDBJ databases">
        <title>Genome assembly of Zosterops borbonicus 15179.</title>
        <authorList>
            <person name="Leroy T."/>
            <person name="Anselmetti Y."/>
            <person name="Tilak M.-K."/>
            <person name="Nabholz B."/>
        </authorList>
    </citation>
    <scope>NUCLEOTIDE SEQUENCE</scope>
    <source>
        <strain evidence="1">HGM_15179</strain>
        <tissue evidence="1">Muscle</tissue>
    </source>
</reference>
<protein>
    <submittedName>
        <fullName evidence="1">Uncharacterized protein</fullName>
    </submittedName>
</protein>
<evidence type="ECO:0000313" key="2">
    <source>
        <dbReference type="Proteomes" id="UP000796761"/>
    </source>
</evidence>
<dbReference type="EMBL" id="SWJQ01000878">
    <property type="protein sequence ID" value="TRZ10374.1"/>
    <property type="molecule type" value="Genomic_DNA"/>
</dbReference>
<organism evidence="1 2">
    <name type="scientific">Zosterops borbonicus</name>
    <dbReference type="NCBI Taxonomy" id="364589"/>
    <lineage>
        <taxon>Eukaryota</taxon>
        <taxon>Metazoa</taxon>
        <taxon>Chordata</taxon>
        <taxon>Craniata</taxon>
        <taxon>Vertebrata</taxon>
        <taxon>Euteleostomi</taxon>
        <taxon>Archelosauria</taxon>
        <taxon>Archosauria</taxon>
        <taxon>Dinosauria</taxon>
        <taxon>Saurischia</taxon>
        <taxon>Theropoda</taxon>
        <taxon>Coelurosauria</taxon>
        <taxon>Aves</taxon>
        <taxon>Neognathae</taxon>
        <taxon>Neoaves</taxon>
        <taxon>Telluraves</taxon>
        <taxon>Australaves</taxon>
        <taxon>Passeriformes</taxon>
        <taxon>Sylvioidea</taxon>
        <taxon>Zosteropidae</taxon>
        <taxon>Zosterops</taxon>
    </lineage>
</organism>
<sequence length="135" mass="15712">MAPDSLCRGHGLSMLLADFHGEPKEVPALCLRTNISQKSWVRQLQRQDEDHQLRQKTLANPDKNHFLAKARRNSFLTTMPISSTFWCHKRNEINIRQTLGIDIRKEPSRNETTGLDEIREGHRKEIWTIQPTLDT</sequence>
<keyword evidence="2" id="KW-1185">Reference proteome</keyword>
<comment type="caution">
    <text evidence="1">The sequence shown here is derived from an EMBL/GenBank/DDBJ whole genome shotgun (WGS) entry which is preliminary data.</text>
</comment>
<dbReference type="Proteomes" id="UP000796761">
    <property type="component" value="Unassembled WGS sequence"/>
</dbReference>
<name>A0A8K1G2I0_9PASS</name>
<evidence type="ECO:0000313" key="1">
    <source>
        <dbReference type="EMBL" id="TRZ10374.1"/>
    </source>
</evidence>
<dbReference type="AlphaFoldDB" id="A0A8K1G2I0"/>
<gene>
    <name evidence="1" type="ORF">HGM15179_016739</name>
</gene>